<protein>
    <submittedName>
        <fullName evidence="6">Jg16521 protein</fullName>
    </submittedName>
</protein>
<dbReference type="InterPro" id="IPR002048">
    <property type="entry name" value="EF_hand_dom"/>
</dbReference>
<dbReference type="PROSITE" id="PS50222">
    <property type="entry name" value="EF_HAND_2"/>
    <property type="match status" value="1"/>
</dbReference>
<keyword evidence="2" id="KW-0677">Repeat</keyword>
<keyword evidence="7" id="KW-1185">Reference proteome</keyword>
<evidence type="ECO:0000313" key="6">
    <source>
        <dbReference type="EMBL" id="CAH2270061.1"/>
    </source>
</evidence>
<dbReference type="PANTHER" id="PTHR23104:SF1">
    <property type="entry name" value="EF-HAND DOMAIN-CONTAINING PROTEIN"/>
    <property type="match status" value="1"/>
</dbReference>
<organism evidence="6 7">
    <name type="scientific">Pararge aegeria aegeria</name>
    <dbReference type="NCBI Taxonomy" id="348720"/>
    <lineage>
        <taxon>Eukaryota</taxon>
        <taxon>Metazoa</taxon>
        <taxon>Ecdysozoa</taxon>
        <taxon>Arthropoda</taxon>
        <taxon>Hexapoda</taxon>
        <taxon>Insecta</taxon>
        <taxon>Pterygota</taxon>
        <taxon>Neoptera</taxon>
        <taxon>Endopterygota</taxon>
        <taxon>Lepidoptera</taxon>
        <taxon>Glossata</taxon>
        <taxon>Ditrysia</taxon>
        <taxon>Papilionoidea</taxon>
        <taxon>Nymphalidae</taxon>
        <taxon>Satyrinae</taxon>
        <taxon>Satyrini</taxon>
        <taxon>Parargina</taxon>
        <taxon>Pararge</taxon>
    </lineage>
</organism>
<dbReference type="InterPro" id="IPR052110">
    <property type="entry name" value="MCFD2-like"/>
</dbReference>
<dbReference type="Gene3D" id="1.10.238.10">
    <property type="entry name" value="EF-hand"/>
    <property type="match status" value="1"/>
</dbReference>
<keyword evidence="1" id="KW-0732">Signal</keyword>
<feature type="compositionally biased region" description="Basic residues" evidence="4">
    <location>
        <begin position="105"/>
        <end position="120"/>
    </location>
</feature>
<evidence type="ECO:0000256" key="3">
    <source>
        <dbReference type="ARBA" id="ARBA00022837"/>
    </source>
</evidence>
<dbReference type="Proteomes" id="UP000838756">
    <property type="component" value="Unassembled WGS sequence"/>
</dbReference>
<name>A0A8S4SRB4_9NEOP</name>
<evidence type="ECO:0000256" key="4">
    <source>
        <dbReference type="SAM" id="MobiDB-lite"/>
    </source>
</evidence>
<evidence type="ECO:0000256" key="1">
    <source>
        <dbReference type="ARBA" id="ARBA00022729"/>
    </source>
</evidence>
<dbReference type="GO" id="GO:0005509">
    <property type="term" value="F:calcium ion binding"/>
    <property type="evidence" value="ECO:0007669"/>
    <property type="project" value="InterPro"/>
</dbReference>
<dbReference type="InterPro" id="IPR018247">
    <property type="entry name" value="EF_Hand_1_Ca_BS"/>
</dbReference>
<feature type="region of interest" description="Disordered" evidence="4">
    <location>
        <begin position="105"/>
        <end position="128"/>
    </location>
</feature>
<evidence type="ECO:0000256" key="2">
    <source>
        <dbReference type="ARBA" id="ARBA00022737"/>
    </source>
</evidence>
<comment type="caution">
    <text evidence="6">The sequence shown here is derived from an EMBL/GenBank/DDBJ whole genome shotgun (WGS) entry which is preliminary data.</text>
</comment>
<evidence type="ECO:0000313" key="7">
    <source>
        <dbReference type="Proteomes" id="UP000838756"/>
    </source>
</evidence>
<keyword evidence="3" id="KW-0106">Calcium</keyword>
<accession>A0A8S4SRB4</accession>
<proteinExistence type="predicted"/>
<evidence type="ECO:0000259" key="5">
    <source>
        <dbReference type="PROSITE" id="PS50222"/>
    </source>
</evidence>
<dbReference type="InterPro" id="IPR011992">
    <property type="entry name" value="EF-hand-dom_pair"/>
</dbReference>
<feature type="domain" description="EF-hand" evidence="5">
    <location>
        <begin position="210"/>
        <end position="245"/>
    </location>
</feature>
<dbReference type="AlphaFoldDB" id="A0A8S4SRB4"/>
<dbReference type="OrthoDB" id="289247at2759"/>
<gene>
    <name evidence="6" type="primary">jg16521</name>
    <name evidence="6" type="ORF">PAEG_LOCUS27985</name>
</gene>
<dbReference type="PROSITE" id="PS00018">
    <property type="entry name" value="EF_HAND_1"/>
    <property type="match status" value="1"/>
</dbReference>
<reference evidence="6" key="1">
    <citation type="submission" date="2022-03" db="EMBL/GenBank/DDBJ databases">
        <authorList>
            <person name="Lindestad O."/>
        </authorList>
    </citation>
    <scope>NUCLEOTIDE SEQUENCE</scope>
</reference>
<dbReference type="SUPFAM" id="SSF47473">
    <property type="entry name" value="EF-hand"/>
    <property type="match status" value="1"/>
</dbReference>
<sequence length="254" mass="28847">MLPTPALLLAGLLREEERTAVSSVLLLKCTLFTKLSSQRGDYAQTFPLTRERPLRRGLLRLLMKLIFLTVQKTGDPSYVKEMIVNAYFILVLNWLSSCTCRGPHHPHGQHAVNKHHHHKPSSSESLTSDTKLLHDTKHLQEDALVLTAEALAKMTPEELEFHYFSSHDYDKNSKLDGLEMLKAVYHTIEHAFPEPDEDDSIETETGDMETFIAIVDRTLLSDDTDGDGYVSYSEYRAARINNTDDRTPRILNSP</sequence>
<dbReference type="EMBL" id="CAKXAJ010026562">
    <property type="protein sequence ID" value="CAH2270061.1"/>
    <property type="molecule type" value="Genomic_DNA"/>
</dbReference>
<dbReference type="PANTHER" id="PTHR23104">
    <property type="entry name" value="MULTIPLE COAGULATION FACTOR DEFICIENCY PROTEIN 2 NEURAL STEM CELL DERIVED NEURONAL SURVIVAL PROTEIN"/>
    <property type="match status" value="1"/>
</dbReference>